<dbReference type="EMBL" id="WOCE01000020">
    <property type="protein sequence ID" value="KAE9591704.1"/>
    <property type="molecule type" value="Genomic_DNA"/>
</dbReference>
<keyword evidence="1" id="KW-0723">Serine/threonine-protein kinase</keyword>
<keyword evidence="1" id="KW-0808">Transferase</keyword>
<dbReference type="AlphaFoldDB" id="A0A6A4NVC9"/>
<evidence type="ECO:0000313" key="2">
    <source>
        <dbReference type="Proteomes" id="UP000447434"/>
    </source>
</evidence>
<proteinExistence type="predicted"/>
<sequence>MKEEICRVLNIGLMCTSPLPINRPAMRRVGREFLFLGLKIEFIFLPCKVCQHQGHSINKYELVISINT</sequence>
<gene>
    <name evidence="1" type="ORF">Lalb_Chr20g0121551</name>
</gene>
<keyword evidence="2" id="KW-1185">Reference proteome</keyword>
<evidence type="ECO:0000313" key="1">
    <source>
        <dbReference type="EMBL" id="KAE9591704.1"/>
    </source>
</evidence>
<accession>A0A6A4NVC9</accession>
<organism evidence="1 2">
    <name type="scientific">Lupinus albus</name>
    <name type="common">White lupine</name>
    <name type="synonym">Lupinus termis</name>
    <dbReference type="NCBI Taxonomy" id="3870"/>
    <lineage>
        <taxon>Eukaryota</taxon>
        <taxon>Viridiplantae</taxon>
        <taxon>Streptophyta</taxon>
        <taxon>Embryophyta</taxon>
        <taxon>Tracheophyta</taxon>
        <taxon>Spermatophyta</taxon>
        <taxon>Magnoliopsida</taxon>
        <taxon>eudicotyledons</taxon>
        <taxon>Gunneridae</taxon>
        <taxon>Pentapetalae</taxon>
        <taxon>rosids</taxon>
        <taxon>fabids</taxon>
        <taxon>Fabales</taxon>
        <taxon>Fabaceae</taxon>
        <taxon>Papilionoideae</taxon>
        <taxon>50 kb inversion clade</taxon>
        <taxon>genistoids sensu lato</taxon>
        <taxon>core genistoids</taxon>
        <taxon>Genisteae</taxon>
        <taxon>Lupinus</taxon>
    </lineage>
</organism>
<name>A0A6A4NVC9_LUPAL</name>
<protein>
    <submittedName>
        <fullName evidence="1">Putative non-specific serine/threonine protein kinase</fullName>
    </submittedName>
</protein>
<keyword evidence="1" id="KW-0418">Kinase</keyword>
<comment type="caution">
    <text evidence="1">The sequence shown here is derived from an EMBL/GenBank/DDBJ whole genome shotgun (WGS) entry which is preliminary data.</text>
</comment>
<reference evidence="2" key="1">
    <citation type="journal article" date="2020" name="Nat. Commun.">
        <title>Genome sequence of the cluster root forming white lupin.</title>
        <authorList>
            <person name="Hufnagel B."/>
            <person name="Marques A."/>
            <person name="Soriano A."/>
            <person name="Marques L."/>
            <person name="Divol F."/>
            <person name="Doumas P."/>
            <person name="Sallet E."/>
            <person name="Mancinotti D."/>
            <person name="Carrere S."/>
            <person name="Marande W."/>
            <person name="Arribat S."/>
            <person name="Keller J."/>
            <person name="Huneau C."/>
            <person name="Blein T."/>
            <person name="Aime D."/>
            <person name="Laguerre M."/>
            <person name="Taylor J."/>
            <person name="Schubert V."/>
            <person name="Nelson M."/>
            <person name="Geu-Flores F."/>
            <person name="Crespi M."/>
            <person name="Gallardo-Guerrero K."/>
            <person name="Delaux P.-M."/>
            <person name="Salse J."/>
            <person name="Berges H."/>
            <person name="Guyot R."/>
            <person name="Gouzy J."/>
            <person name="Peret B."/>
        </authorList>
    </citation>
    <scope>NUCLEOTIDE SEQUENCE [LARGE SCALE GENOMIC DNA]</scope>
    <source>
        <strain evidence="2">cv. Amiga</strain>
    </source>
</reference>
<dbReference type="GO" id="GO:0004674">
    <property type="term" value="F:protein serine/threonine kinase activity"/>
    <property type="evidence" value="ECO:0007669"/>
    <property type="project" value="UniProtKB-KW"/>
</dbReference>
<dbReference type="Proteomes" id="UP000447434">
    <property type="component" value="Chromosome 20"/>
</dbReference>